<protein>
    <submittedName>
        <fullName evidence="3">Uncharacterized protein</fullName>
    </submittedName>
</protein>
<feature type="compositionally biased region" description="Basic and acidic residues" evidence="2">
    <location>
        <begin position="129"/>
        <end position="147"/>
    </location>
</feature>
<keyword evidence="1" id="KW-0175">Coiled coil</keyword>
<feature type="region of interest" description="Disordered" evidence="2">
    <location>
        <begin position="129"/>
        <end position="150"/>
    </location>
</feature>
<dbReference type="PaxDb" id="5141-EFNCRP00000007653"/>
<feature type="region of interest" description="Disordered" evidence="2">
    <location>
        <begin position="201"/>
        <end position="220"/>
    </location>
</feature>
<keyword evidence="4" id="KW-1185">Reference proteome</keyword>
<dbReference type="SMR" id="Q7SBA1"/>
<accession>Q7SBA1</accession>
<dbReference type="VEuPathDB" id="FungiDB:NCU05711"/>
<organism evidence="3 4">
    <name type="scientific">Neurospora crassa (strain ATCC 24698 / 74-OR23-1A / CBS 708.71 / DSM 1257 / FGSC 987)</name>
    <dbReference type="NCBI Taxonomy" id="367110"/>
    <lineage>
        <taxon>Eukaryota</taxon>
        <taxon>Fungi</taxon>
        <taxon>Dikarya</taxon>
        <taxon>Ascomycota</taxon>
        <taxon>Pezizomycotina</taxon>
        <taxon>Sordariomycetes</taxon>
        <taxon>Sordariomycetidae</taxon>
        <taxon>Sordariales</taxon>
        <taxon>Sordariaceae</taxon>
        <taxon>Neurospora</taxon>
    </lineage>
</organism>
<evidence type="ECO:0000313" key="4">
    <source>
        <dbReference type="Proteomes" id="UP000001805"/>
    </source>
</evidence>
<dbReference type="EMBL" id="CM002238">
    <property type="protein sequence ID" value="EAA33661.1"/>
    <property type="molecule type" value="Genomic_DNA"/>
</dbReference>
<dbReference type="HOGENOM" id="CLU_994324_0_0_1"/>
<dbReference type="OMA" id="KEQICMM"/>
<gene>
    <name evidence="3" type="ORF">NCU05711</name>
</gene>
<dbReference type="STRING" id="367110.Q7SBA1"/>
<dbReference type="AlphaFoldDB" id="Q7SBA1"/>
<proteinExistence type="predicted"/>
<name>Q7SBA1_NEUCR</name>
<dbReference type="RefSeq" id="XP_962897.1">
    <property type="nucleotide sequence ID" value="XM_957804.1"/>
</dbReference>
<dbReference type="Proteomes" id="UP000001805">
    <property type="component" value="Chromosome 3, Linkage Group III"/>
</dbReference>
<reference evidence="3 4" key="1">
    <citation type="journal article" date="2003" name="Nature">
        <title>The genome sequence of the filamentous fungus Neurospora crassa.</title>
        <authorList>
            <person name="Galagan J.E."/>
            <person name="Calvo S.E."/>
            <person name="Borkovich K.A."/>
            <person name="Selker E.U."/>
            <person name="Read N.D."/>
            <person name="Jaffe D."/>
            <person name="FitzHugh W."/>
            <person name="Ma L.J."/>
            <person name="Smirnov S."/>
            <person name="Purcell S."/>
            <person name="Rehman B."/>
            <person name="Elkins T."/>
            <person name="Engels R."/>
            <person name="Wang S."/>
            <person name="Nielsen C.B."/>
            <person name="Butler J."/>
            <person name="Endrizzi M."/>
            <person name="Qui D."/>
            <person name="Ianakiev P."/>
            <person name="Bell-Pedersen D."/>
            <person name="Nelson M.A."/>
            <person name="Werner-Washburne M."/>
            <person name="Selitrennikoff C.P."/>
            <person name="Kinsey J.A."/>
            <person name="Braun E.L."/>
            <person name="Zelter A."/>
            <person name="Schulte U."/>
            <person name="Kothe G.O."/>
            <person name="Jedd G."/>
            <person name="Mewes W."/>
            <person name="Staben C."/>
            <person name="Marcotte E."/>
            <person name="Greenberg D."/>
            <person name="Roy A."/>
            <person name="Foley K."/>
            <person name="Naylor J."/>
            <person name="Stange-Thomann N."/>
            <person name="Barrett R."/>
            <person name="Gnerre S."/>
            <person name="Kamal M."/>
            <person name="Kamvysselis M."/>
            <person name="Mauceli E."/>
            <person name="Bielke C."/>
            <person name="Rudd S."/>
            <person name="Frishman D."/>
            <person name="Krystofova S."/>
            <person name="Rasmussen C."/>
            <person name="Metzenberg R.L."/>
            <person name="Perkins D.D."/>
            <person name="Kroken S."/>
            <person name="Cogoni C."/>
            <person name="Macino G."/>
            <person name="Catcheside D."/>
            <person name="Li W."/>
            <person name="Pratt R.J."/>
            <person name="Osmani S.A."/>
            <person name="DeSouza C.P."/>
            <person name="Glass L."/>
            <person name="Orbach M.J."/>
            <person name="Berglund J.A."/>
            <person name="Voelker R."/>
            <person name="Yarden O."/>
            <person name="Plamann M."/>
            <person name="Seiler S."/>
            <person name="Dunlap J."/>
            <person name="Radford A."/>
            <person name="Aramayo R."/>
            <person name="Natvig D.O."/>
            <person name="Alex L.A."/>
            <person name="Mannhaupt G."/>
            <person name="Ebbole D.J."/>
            <person name="Freitag M."/>
            <person name="Paulsen I."/>
            <person name="Sachs M.S."/>
            <person name="Lander E.S."/>
            <person name="Nusbaum C."/>
            <person name="Birren B."/>
        </authorList>
    </citation>
    <scope>NUCLEOTIDE SEQUENCE [LARGE SCALE GENOMIC DNA]</scope>
    <source>
        <strain evidence="4">ATCC 24698 / 74-OR23-1A / CBS 708.71 / DSM 1257 / FGSC 987</strain>
    </source>
</reference>
<sequence>MTPLPQGLRCYATPGVSPHADSIALDNTRYTDVGVPAGVDFWRSCATFMQQEAESLQQEAESLQQRVASQQEVLDLVETEMDRLRAENHTQSHEIAELGRENDFQRELVREKTVEVEALKEQICMMDVEDSKRRERSTKDREEKDQLRVSNKKPLARIKALKRSGTGRRQCSTCLRKRRNRVKAEKRRRELEGRELKNGTRELEELERESEQEADEAFEKATATSNARNCTCCRCRGGCNRWEGNKLGIQIESVVGAEIYEEQRMEILRRLMVNVRREDRYTTDCDDEWKLGGKRFSSSSDWCEIGVLK</sequence>
<feature type="coiled-coil region" evidence="1">
    <location>
        <begin position="46"/>
        <end position="122"/>
    </location>
</feature>
<dbReference type="GeneID" id="3879055"/>
<feature type="compositionally biased region" description="Acidic residues" evidence="2">
    <location>
        <begin position="204"/>
        <end position="216"/>
    </location>
</feature>
<evidence type="ECO:0000256" key="1">
    <source>
        <dbReference type="SAM" id="Coils"/>
    </source>
</evidence>
<dbReference type="OrthoDB" id="10406285at2759"/>
<evidence type="ECO:0000256" key="2">
    <source>
        <dbReference type="SAM" id="MobiDB-lite"/>
    </source>
</evidence>
<dbReference type="KEGG" id="ncr:NCU05711"/>
<evidence type="ECO:0000313" key="3">
    <source>
        <dbReference type="EMBL" id="EAA33661.1"/>
    </source>
</evidence>
<dbReference type="InParanoid" id="Q7SBA1"/>